<keyword evidence="2" id="KW-1185">Reference proteome</keyword>
<proteinExistence type="predicted"/>
<dbReference type="Proteomes" id="UP000078540">
    <property type="component" value="Unassembled WGS sequence"/>
</dbReference>
<accession>A0A195BWR8</accession>
<evidence type="ECO:0000313" key="1">
    <source>
        <dbReference type="EMBL" id="KYM92730.1"/>
    </source>
</evidence>
<dbReference type="EMBL" id="KQ976398">
    <property type="protein sequence ID" value="KYM92730.1"/>
    <property type="molecule type" value="Genomic_DNA"/>
</dbReference>
<organism evidence="1 2">
    <name type="scientific">Atta colombica</name>
    <dbReference type="NCBI Taxonomy" id="520822"/>
    <lineage>
        <taxon>Eukaryota</taxon>
        <taxon>Metazoa</taxon>
        <taxon>Ecdysozoa</taxon>
        <taxon>Arthropoda</taxon>
        <taxon>Hexapoda</taxon>
        <taxon>Insecta</taxon>
        <taxon>Pterygota</taxon>
        <taxon>Neoptera</taxon>
        <taxon>Endopterygota</taxon>
        <taxon>Hymenoptera</taxon>
        <taxon>Apocrita</taxon>
        <taxon>Aculeata</taxon>
        <taxon>Formicoidea</taxon>
        <taxon>Formicidae</taxon>
        <taxon>Myrmicinae</taxon>
        <taxon>Atta</taxon>
    </lineage>
</organism>
<gene>
    <name evidence="1" type="ORF">ALC53_00667</name>
</gene>
<reference evidence="1 2" key="1">
    <citation type="submission" date="2015-09" db="EMBL/GenBank/DDBJ databases">
        <title>Atta colombica WGS genome.</title>
        <authorList>
            <person name="Nygaard S."/>
            <person name="Hu H."/>
            <person name="Boomsma J."/>
            <person name="Zhang G."/>
        </authorList>
    </citation>
    <scope>NUCLEOTIDE SEQUENCE [LARGE SCALE GENOMIC DNA]</scope>
    <source>
        <strain evidence="1">Treedump-2</strain>
        <tissue evidence="1">Whole body</tissue>
    </source>
</reference>
<protein>
    <submittedName>
        <fullName evidence="1">Uncharacterized protein</fullName>
    </submittedName>
</protein>
<evidence type="ECO:0000313" key="2">
    <source>
        <dbReference type="Proteomes" id="UP000078540"/>
    </source>
</evidence>
<name>A0A195BWR8_9HYME</name>
<dbReference type="AlphaFoldDB" id="A0A195BWR8"/>
<sequence length="38" mass="4464">MAASCMRYNSVPRSQRGERVWAEQTDIEKEELIKIQIP</sequence>